<dbReference type="InterPro" id="IPR015817">
    <property type="entry name" value="Vitellinogen_open_b-sht_sub1"/>
</dbReference>
<dbReference type="Pfam" id="PF06448">
    <property type="entry name" value="DUF1081"/>
    <property type="match status" value="1"/>
</dbReference>
<sequence length="2421" mass="276750">MKTVVIGILFQILLFEKNLAFVVHKGSDPNDGCNIVCPPEEALPLYEVGQVYLYRYESDVRTMMEGTSKQTSTLRMEFDVNIRPLSSCKFDLSIVGAHTEEMGSAVSVNDLKFSYVDGKVSQLCTSVDEPEWVLNIKRGILSSFQHLDRKEVNERDVMGDCLTLYTPESSSWENKKSYLKTKESQNCQNNHKLYQYALNLPDISTQKLPLISSKSECKIQIGENGVLEQNICNVRHKFQPFQSSNGGAITEENTLFKHVKTIHAHDNAMIRGTFDKNTNLLYHHQDYSETETIFLEQDARSKLKEIASLEEYEKPERFAQLVHLLRQIEYSKLVHIFYEIQDDSQRTIMMDAIPLLKTESGITLMRDIIQSNQLPPKMLDKWFFSFSSYKNPTIGMISTITSLLNEEPRNAALIGISTMVQTFCESEKKCFEMLPIQSVVKKFEDFIQNRCMNSEEDLVILALRGISNIGFLTGPRSNLRECYEEKTNSMFIRVAALKSYQALSCVPEDSNHLKLVFSNIDEDSEIRIEAYMAVMKCPSSDVIAYIKEILVSEPVNQVGSFIWTHLTNIQESQSEDRIALKKLIGDEFLDNKWKTDVRKFSRYFEMTKLFDNSRATVDGSVVFSQDSYVPRSAMMNLSANIFGQDFDLLRLDGRVEGFEPFIEELFSSKGYFKEDSIHKLLRGLRNKRDTEDDATFTNSLMDDPKGRYFIKIFGRDNYYGSFSSLPSLVNKISQLYSLSNKHEFLNGQNIDYSHSSIFLDGKIIVPLASGLPLSLSVNGSTTFSLKSQMDLQLNDYWSTGKAHLKAQIYPTASIQVNGIMSVDGHFDQTGMKSTSHLHITTHFDSEIDMDKMKGIKATMNVPKDNVRFIDVDVDFYLLKDKETGYLPLISENPKSEFVRCTPSVFDVVFGVKFCGESSYHYVEGSRWSDMGIYFAGPSNFSIGYQKTDIFDKYILDYEMDVEDHSKKFMFAFDTPGSVRRDRLSNLTLLLDENKKTFSMDLAVPYKSTRVVANYFGGNDLITLDGQLHYDKQTLIGLKHTLERTTDNGDITLNVSTKITYMNNRLVDIWGAAAFKNNKMSFDGNLESMYHEPIKVSGNYKSSNGLQALSIDLNSNPFSTKLTASSSSSNSSIKLDSNISYRLFDQPEHLITLVGTYKHSNLGALQKHDISLSANPTQFPNYDSEMSWAIQLSDNYAENKIKVRIGESSSTIEQLFSSRSNEELEEFIFKVMTNNSPSDKRYGLTFIHHVSQTKIQNQFEVAMGQYLRFNVFYNWAVSFKPLNYLWDVGLEFSNLYKYGARVALLEEQGSGNINGNAHIQWKPNEKYETTMFFLRQKRSTIDYIVTADVSIPGRNKLGINGTILLSPEQSALRLSFDDIKGYQYNAELNLHRTSNDDMSMNAQLQYDDIIYGGKAKYLKREGDILFNVKVTSIGELTIQTANQLKEIDGLLKWDDKYHEDWTLSTKILQNKLSGSIRANGYNGMLLAQLETKGLEAQVKWNDAEHYLKAKYNLNPKDFVISIDLKSPWRRLKHITTVLKYKIEPNAFKGQIVGRWNEKEVSLNGIGSLENYNHTLKIRSTSSESLLDGLKIDIAHVDSVENLHLKFVTLYKSFESALEWKQKWNLKEIEGEFNIHSSSLSERLRGNYIIINDSTMIHKKIEFNMYHNEKEFIMIKSIIHPHGLELLSHSPYTERLAFNASYSENQLIFLTSLGEKRHLSMEGYLSRNNPLKGKFIGQIVWFDSEFSSENRFTMDSKEYIFEASASKKDNSGEETHVFNYKHNKNDLIWNVSSPSLSFHKILVNLISEGDKRTFYSVGVNDKLASLTMHQNSPGRKEYIVITPMGEGKASYDHNVLPTFLFNIALIESSDMSGKIDLKGQNGKIEIIINKSLQIHSDFVWNENKLDAKVVGNRVDEGSQIFDFVLMCKKGKDMEGGEIMWKLSSNELQISPIEGEIKVNLKKKNLKGFFKFPHEGNLLKKYAMNGECIEGANDCSLQLVSNEEEIFILKGKISQGMMALEVDLAKWGISKYEVFLNSNLGDPVKNIEFYFKNPDQHYIKLKADIQISTDRVYVNSDINTLWFGETNLELELKRESDILLSGDIQLINLKEKSEILLIQLIVKKDSLSSLIQASDGKFRFDLEIENNYKIWTSRLVNRESQVFAFNGEIASQDRNIKLSLQFDETESLWSWEGSYKSNESIKTTIHYGDDSMFKLSSNWDMTSGIKAGIEIESNFHVFPIRSNVNIETSNEGIYLLESKFNDKDFRVSYNHQLSNLHVSSTLGNISSINIIRTSSGQVNASIETITGDTYYANYLYNNAFYLEVGLPNDIYYKAYFDISKSGVNSVFHAFDNHFSLNGSINENMTKGLLNIEYVLPYFGYEFHELKSTYDLYEKTEISIQINGAKQLLMLKVKIEDNFYSIQSS</sequence>
<keyword evidence="3" id="KW-0964">Secreted</keyword>
<feature type="domain" description="Vitellogenin" evidence="11">
    <location>
        <begin position="46"/>
        <end position="633"/>
    </location>
</feature>
<evidence type="ECO:0000256" key="9">
    <source>
        <dbReference type="PROSITE-ProRule" id="PRU00557"/>
    </source>
</evidence>
<evidence type="ECO:0000313" key="12">
    <source>
        <dbReference type="EMBL" id="CDW46019.1"/>
    </source>
</evidence>
<dbReference type="PANTHER" id="PTHR23345">
    <property type="entry name" value="VITELLOGENIN-RELATED"/>
    <property type="match status" value="1"/>
</dbReference>
<dbReference type="SUPFAM" id="SSF48431">
    <property type="entry name" value="Lipovitellin-phosvitin complex, superhelical domain"/>
    <property type="match status" value="1"/>
</dbReference>
<dbReference type="Gene3D" id="2.20.50.20">
    <property type="entry name" value="Lipovitellin. Chain A, domain 3"/>
    <property type="match status" value="1"/>
</dbReference>
<feature type="chain" id="PRO_5005489453" description="Vitellogenin domain-containing protein" evidence="10">
    <location>
        <begin position="21"/>
        <end position="2421"/>
    </location>
</feature>
<dbReference type="GO" id="GO:0005319">
    <property type="term" value="F:lipid transporter activity"/>
    <property type="evidence" value="ECO:0007669"/>
    <property type="project" value="InterPro"/>
</dbReference>
<dbReference type="InterPro" id="IPR009454">
    <property type="entry name" value="Lipid_transpt_open_b-sht"/>
</dbReference>
<keyword evidence="4 10" id="KW-0732">Signal</keyword>
<protein>
    <recommendedName>
        <fullName evidence="11">Vitellogenin domain-containing protein</fullName>
    </recommendedName>
</protein>
<keyword evidence="5" id="KW-0758">Storage protein</keyword>
<dbReference type="SMART" id="SM00638">
    <property type="entry name" value="LPD_N"/>
    <property type="match status" value="1"/>
</dbReference>
<evidence type="ECO:0000256" key="8">
    <source>
        <dbReference type="ARBA" id="ARBA00023180"/>
    </source>
</evidence>
<dbReference type="Gene3D" id="1.25.10.20">
    <property type="entry name" value="Vitellinogen, superhelical"/>
    <property type="match status" value="1"/>
</dbReference>
<dbReference type="Gene3D" id="2.20.80.10">
    <property type="entry name" value="Lipovitellin-phosvitin complex, chain A, domain 4"/>
    <property type="match status" value="1"/>
</dbReference>
<evidence type="ECO:0000256" key="7">
    <source>
        <dbReference type="ARBA" id="ARBA00023157"/>
    </source>
</evidence>
<name>A0A0K2V6B3_LEPSM</name>
<dbReference type="InterPro" id="IPR050733">
    <property type="entry name" value="Vitellogenin/Apolipophorin"/>
</dbReference>
<evidence type="ECO:0000256" key="10">
    <source>
        <dbReference type="SAM" id="SignalP"/>
    </source>
</evidence>
<dbReference type="InterPro" id="IPR001747">
    <property type="entry name" value="Vitellogenin_N"/>
</dbReference>
<keyword evidence="2" id="KW-0813">Transport</keyword>
<dbReference type="Pfam" id="PF09172">
    <property type="entry name" value="Vit_open_b-sht"/>
    <property type="match status" value="1"/>
</dbReference>
<dbReference type="GO" id="GO:0045735">
    <property type="term" value="F:nutrient reservoir activity"/>
    <property type="evidence" value="ECO:0007669"/>
    <property type="project" value="UniProtKB-KW"/>
</dbReference>
<evidence type="ECO:0000256" key="3">
    <source>
        <dbReference type="ARBA" id="ARBA00022525"/>
    </source>
</evidence>
<evidence type="ECO:0000256" key="6">
    <source>
        <dbReference type="ARBA" id="ARBA00023055"/>
    </source>
</evidence>
<dbReference type="Pfam" id="PF01347">
    <property type="entry name" value="Vitellogenin_N"/>
    <property type="match status" value="1"/>
</dbReference>
<feature type="signal peptide" evidence="10">
    <location>
        <begin position="1"/>
        <end position="20"/>
    </location>
</feature>
<comment type="caution">
    <text evidence="9">Lacks conserved residue(s) required for the propagation of feature annotation.</text>
</comment>
<dbReference type="OrthoDB" id="6484170at2759"/>
<dbReference type="InterPro" id="IPR015816">
    <property type="entry name" value="Vitellinogen_b-sht_N"/>
</dbReference>
<evidence type="ECO:0000259" key="11">
    <source>
        <dbReference type="PROSITE" id="PS51211"/>
    </source>
</evidence>
<evidence type="ECO:0000256" key="4">
    <source>
        <dbReference type="ARBA" id="ARBA00022729"/>
    </source>
</evidence>
<dbReference type="Gene3D" id="2.30.230.10">
    <property type="entry name" value="Lipovitellin, beta-sheet shell regions, chain A"/>
    <property type="match status" value="1"/>
</dbReference>
<dbReference type="PANTHER" id="PTHR23345:SF15">
    <property type="entry name" value="VITELLOGENIN 1-RELATED"/>
    <property type="match status" value="1"/>
</dbReference>
<keyword evidence="6" id="KW-0445">Lipid transport</keyword>
<evidence type="ECO:0000256" key="2">
    <source>
        <dbReference type="ARBA" id="ARBA00022448"/>
    </source>
</evidence>
<dbReference type="SUPFAM" id="SSF56968">
    <property type="entry name" value="Lipovitellin-phosvitin complex, beta-sheet shell regions"/>
    <property type="match status" value="2"/>
</dbReference>
<comment type="subcellular location">
    <subcellularLocation>
        <location evidence="1">Secreted</location>
    </subcellularLocation>
</comment>
<dbReference type="SMART" id="SM01169">
    <property type="entry name" value="DUF1943"/>
    <property type="match status" value="1"/>
</dbReference>
<feature type="non-terminal residue" evidence="12">
    <location>
        <position position="2421"/>
    </location>
</feature>
<evidence type="ECO:0000256" key="5">
    <source>
        <dbReference type="ARBA" id="ARBA00022761"/>
    </source>
</evidence>
<reference evidence="12" key="1">
    <citation type="submission" date="2014-05" db="EMBL/GenBank/DDBJ databases">
        <authorList>
            <person name="Chronopoulou M."/>
        </authorList>
    </citation>
    <scope>NUCLEOTIDE SEQUENCE</scope>
    <source>
        <tissue evidence="12">Whole organism</tissue>
    </source>
</reference>
<dbReference type="InterPro" id="IPR015819">
    <property type="entry name" value="Lipid_transp_b-sht_shell"/>
</dbReference>
<dbReference type="InterPro" id="IPR011030">
    <property type="entry name" value="Lipovitellin_superhlx_dom"/>
</dbReference>
<dbReference type="PROSITE" id="PS51211">
    <property type="entry name" value="VITELLOGENIN"/>
    <property type="match status" value="1"/>
</dbReference>
<accession>A0A0K2V6B3</accession>
<dbReference type="GO" id="GO:0005576">
    <property type="term" value="C:extracellular region"/>
    <property type="evidence" value="ECO:0007669"/>
    <property type="project" value="UniProtKB-SubCell"/>
</dbReference>
<dbReference type="InterPro" id="IPR015255">
    <property type="entry name" value="Vitellinogen_open_b-sht"/>
</dbReference>
<feature type="disulfide bond" evidence="9">
    <location>
        <begin position="161"/>
        <end position="187"/>
    </location>
</feature>
<keyword evidence="7 9" id="KW-1015">Disulfide bond</keyword>
<keyword evidence="8" id="KW-0325">Glycoprotein</keyword>
<evidence type="ECO:0000256" key="1">
    <source>
        <dbReference type="ARBA" id="ARBA00004613"/>
    </source>
</evidence>
<organism evidence="12">
    <name type="scientific">Lepeophtheirus salmonis</name>
    <name type="common">Salmon louse</name>
    <name type="synonym">Caligus salmonis</name>
    <dbReference type="NCBI Taxonomy" id="72036"/>
    <lineage>
        <taxon>Eukaryota</taxon>
        <taxon>Metazoa</taxon>
        <taxon>Ecdysozoa</taxon>
        <taxon>Arthropoda</taxon>
        <taxon>Crustacea</taxon>
        <taxon>Multicrustacea</taxon>
        <taxon>Hexanauplia</taxon>
        <taxon>Copepoda</taxon>
        <taxon>Siphonostomatoida</taxon>
        <taxon>Caligidae</taxon>
        <taxon>Lepeophtheirus</taxon>
    </lineage>
</organism>
<dbReference type="EMBL" id="HACA01028658">
    <property type="protein sequence ID" value="CDW46019.1"/>
    <property type="molecule type" value="Transcribed_RNA"/>
</dbReference>
<proteinExistence type="predicted"/>